<reference evidence="2" key="2">
    <citation type="submission" date="2025-08" db="UniProtKB">
        <authorList>
            <consortium name="Ensembl"/>
        </authorList>
    </citation>
    <scope>IDENTIFICATION</scope>
</reference>
<feature type="compositionally biased region" description="Polar residues" evidence="1">
    <location>
        <begin position="147"/>
        <end position="160"/>
    </location>
</feature>
<evidence type="ECO:0000256" key="1">
    <source>
        <dbReference type="SAM" id="MobiDB-lite"/>
    </source>
</evidence>
<accession>A0A452QPG6</accession>
<evidence type="ECO:0000313" key="3">
    <source>
        <dbReference type="Proteomes" id="UP000291022"/>
    </source>
</evidence>
<sequence>MCGPASWTMGSSTGAQWPSPRGAYAASTGAIGSPMTISTRPHSGTAWRRTSAATLTGTPEVPGATRQTLQCASRAVPSSPAGRTLAFGAMARIIAAQWTAPSRDASVSAGTCSVRTRTPLSRASSLTKIWTTTIAGILTAPSGPGATPQTRRWSESSATSPAAGPRHSSATRPRRSIASAGRVRATGAPPTPPPRACPASGGTRRTRISTVLRRRNTLASEVPGRRWGPYLC</sequence>
<dbReference type="AlphaFoldDB" id="A0A452QPG6"/>
<feature type="region of interest" description="Disordered" evidence="1">
    <location>
        <begin position="1"/>
        <end position="48"/>
    </location>
</feature>
<reference evidence="2" key="3">
    <citation type="submission" date="2025-09" db="UniProtKB">
        <authorList>
            <consortium name="Ensembl"/>
        </authorList>
    </citation>
    <scope>IDENTIFICATION</scope>
</reference>
<dbReference type="Proteomes" id="UP000291022">
    <property type="component" value="Unassembled WGS sequence"/>
</dbReference>
<protein>
    <submittedName>
        <fullName evidence="2">Uncharacterized protein</fullName>
    </submittedName>
</protein>
<proteinExistence type="predicted"/>
<evidence type="ECO:0000313" key="2">
    <source>
        <dbReference type="Ensembl" id="ENSUAMP00000007367.1"/>
    </source>
</evidence>
<name>A0A452QPG6_URSAM</name>
<reference evidence="3" key="1">
    <citation type="submission" date="2016-06" db="EMBL/GenBank/DDBJ databases">
        <title>De novo assembly and RNA-Seq shows season-dependent expression and editing in black bear kidneys.</title>
        <authorList>
            <person name="Korstanje R."/>
            <person name="Srivastava A."/>
            <person name="Sarsani V.K."/>
            <person name="Sheehan S.M."/>
            <person name="Seger R.L."/>
            <person name="Barter M.E."/>
            <person name="Lindqvist C."/>
            <person name="Brody L.C."/>
            <person name="Mullikin J.C."/>
        </authorList>
    </citation>
    <scope>NUCLEOTIDE SEQUENCE [LARGE SCALE GENOMIC DNA]</scope>
</reference>
<dbReference type="Ensembl" id="ENSUAMT00000008341.1">
    <property type="protein sequence ID" value="ENSUAMP00000007367.1"/>
    <property type="gene ID" value="ENSUAMG00000006395.1"/>
</dbReference>
<keyword evidence="3" id="KW-1185">Reference proteome</keyword>
<feature type="region of interest" description="Disordered" evidence="1">
    <location>
        <begin position="138"/>
        <end position="206"/>
    </location>
</feature>
<organism evidence="2 3">
    <name type="scientific">Ursus americanus</name>
    <name type="common">American black bear</name>
    <name type="synonym">Euarctos americanus</name>
    <dbReference type="NCBI Taxonomy" id="9643"/>
    <lineage>
        <taxon>Eukaryota</taxon>
        <taxon>Metazoa</taxon>
        <taxon>Chordata</taxon>
        <taxon>Craniata</taxon>
        <taxon>Vertebrata</taxon>
        <taxon>Euteleostomi</taxon>
        <taxon>Mammalia</taxon>
        <taxon>Eutheria</taxon>
        <taxon>Laurasiatheria</taxon>
        <taxon>Carnivora</taxon>
        <taxon>Caniformia</taxon>
        <taxon>Ursidae</taxon>
        <taxon>Ursus</taxon>
    </lineage>
</organism>